<keyword evidence="4" id="KW-1185">Reference proteome</keyword>
<accession>A0A673WPL7</accession>
<sequence length="122" mass="14235">TRSPGVRCFLRHIGAAGFLVKRALCQKAFVSKRGPEGVKGVLVWRRYSELKKNLFRRQEKFPPFPRAHLFGRFDEGVIEERRSALKDFFRVRGKKKPTQTHRDARHGCTEKQRNTNNISVQL</sequence>
<name>A0A673WPL7_SALTR</name>
<dbReference type="Gene3D" id="3.30.1520.10">
    <property type="entry name" value="Phox-like domain"/>
    <property type="match status" value="1"/>
</dbReference>
<evidence type="ECO:0000313" key="3">
    <source>
        <dbReference type="Ensembl" id="ENSSTUP00000011028.1"/>
    </source>
</evidence>
<feature type="compositionally biased region" description="Basic and acidic residues" evidence="1">
    <location>
        <begin position="100"/>
        <end position="113"/>
    </location>
</feature>
<dbReference type="SUPFAM" id="SSF64268">
    <property type="entry name" value="PX domain"/>
    <property type="match status" value="1"/>
</dbReference>
<evidence type="ECO:0000313" key="4">
    <source>
        <dbReference type="Proteomes" id="UP000472277"/>
    </source>
</evidence>
<reference evidence="3" key="2">
    <citation type="submission" date="2025-09" db="UniProtKB">
        <authorList>
            <consortium name="Ensembl"/>
        </authorList>
    </citation>
    <scope>IDENTIFICATION</scope>
</reference>
<dbReference type="InterPro" id="IPR036871">
    <property type="entry name" value="PX_dom_sf"/>
</dbReference>
<feature type="region of interest" description="Disordered" evidence="1">
    <location>
        <begin position="93"/>
        <end position="122"/>
    </location>
</feature>
<reference evidence="3" key="1">
    <citation type="submission" date="2025-08" db="UniProtKB">
        <authorList>
            <consortium name="Ensembl"/>
        </authorList>
    </citation>
    <scope>IDENTIFICATION</scope>
</reference>
<dbReference type="InterPro" id="IPR051866">
    <property type="entry name" value="Intracell_Sig-Traffick_Protein"/>
</dbReference>
<dbReference type="AlphaFoldDB" id="A0A673WPL7"/>
<feature type="domain" description="PX" evidence="2">
    <location>
        <begin position="42"/>
        <end position="90"/>
    </location>
</feature>
<evidence type="ECO:0000256" key="1">
    <source>
        <dbReference type="SAM" id="MobiDB-lite"/>
    </source>
</evidence>
<organism evidence="3 4">
    <name type="scientific">Salmo trutta</name>
    <name type="common">Brown trout</name>
    <dbReference type="NCBI Taxonomy" id="8032"/>
    <lineage>
        <taxon>Eukaryota</taxon>
        <taxon>Metazoa</taxon>
        <taxon>Chordata</taxon>
        <taxon>Craniata</taxon>
        <taxon>Vertebrata</taxon>
        <taxon>Euteleostomi</taxon>
        <taxon>Actinopterygii</taxon>
        <taxon>Neopterygii</taxon>
        <taxon>Teleostei</taxon>
        <taxon>Protacanthopterygii</taxon>
        <taxon>Salmoniformes</taxon>
        <taxon>Salmonidae</taxon>
        <taxon>Salmoninae</taxon>
        <taxon>Salmo</taxon>
    </lineage>
</organism>
<dbReference type="Ensembl" id="ENSSTUT00000011710.1">
    <property type="protein sequence ID" value="ENSSTUP00000011028.1"/>
    <property type="gene ID" value="ENSSTUG00000005252.1"/>
</dbReference>
<dbReference type="GeneTree" id="ENSGT00940000160125"/>
<dbReference type="Proteomes" id="UP000472277">
    <property type="component" value="Chromosome 8"/>
</dbReference>
<proteinExistence type="predicted"/>
<protein>
    <recommendedName>
        <fullName evidence="2">PX domain-containing protein</fullName>
    </recommendedName>
</protein>
<dbReference type="InParanoid" id="A0A673WPL7"/>
<evidence type="ECO:0000259" key="2">
    <source>
        <dbReference type="Pfam" id="PF00787"/>
    </source>
</evidence>
<dbReference type="GO" id="GO:0035091">
    <property type="term" value="F:phosphatidylinositol binding"/>
    <property type="evidence" value="ECO:0007669"/>
    <property type="project" value="InterPro"/>
</dbReference>
<dbReference type="PANTHER" id="PTHR15508:SF9">
    <property type="entry name" value="SORTING NEXIN-15"/>
    <property type="match status" value="1"/>
</dbReference>
<dbReference type="PANTHER" id="PTHR15508">
    <property type="entry name" value="RIBOSOMAL PROTEIN S6 KINASE"/>
    <property type="match status" value="1"/>
</dbReference>
<dbReference type="Pfam" id="PF00787">
    <property type="entry name" value="PX"/>
    <property type="match status" value="1"/>
</dbReference>
<dbReference type="InterPro" id="IPR001683">
    <property type="entry name" value="PX_dom"/>
</dbReference>